<sequence length="111" mass="12633">MRLVHQVLVSVAALILIGLELFWSSPNTKVVFFDTEAIQAQLIRQLAEHQANDEQVIHATRQFKNKLQILLIQYAKQHHVMILDHRKVLAGGDDITNEIANKLGQAMRSKL</sequence>
<protein>
    <submittedName>
        <fullName evidence="1">Type-F conjugative transfer system protein TrbI</fullName>
    </submittedName>
</protein>
<dbReference type="AlphaFoldDB" id="A0A317TWS2"/>
<dbReference type="Proteomes" id="UP000247152">
    <property type="component" value="Unassembled WGS sequence"/>
</dbReference>
<dbReference type="EMBL" id="RZGX01000019">
    <property type="protein sequence ID" value="RUR21126.1"/>
    <property type="molecule type" value="Genomic_DNA"/>
</dbReference>
<dbReference type="Proteomes" id="UP000287374">
    <property type="component" value="Unassembled WGS sequence"/>
</dbReference>
<dbReference type="OrthoDB" id="5652058at2"/>
<dbReference type="RefSeq" id="WP_110144283.1">
    <property type="nucleotide sequence ID" value="NZ_QHJG01000068.1"/>
</dbReference>
<dbReference type="EMBL" id="QHJG01000068">
    <property type="protein sequence ID" value="PWY53803.1"/>
    <property type="molecule type" value="Genomic_DNA"/>
</dbReference>
<name>A0A317TWS2_9GAMM</name>
<reference evidence="1 3" key="1">
    <citation type="submission" date="2018-05" db="EMBL/GenBank/DDBJ databases">
        <title>Legionella qingyii sp.nov., whole genome shotgun sequence.</title>
        <authorList>
            <person name="Wu H."/>
            <person name="Zhu Q."/>
            <person name="Hu C."/>
        </authorList>
    </citation>
    <scope>NUCLEOTIDE SEQUENCE [LARGE SCALE GENOMIC DNA]</scope>
    <source>
        <strain evidence="1 3">HEB18</strain>
    </source>
</reference>
<dbReference type="Pfam" id="PF09677">
    <property type="entry name" value="TrbI_Ftype"/>
    <property type="match status" value="1"/>
</dbReference>
<gene>
    <name evidence="1" type="ORF">DGG96_20320</name>
    <name evidence="2" type="ORF">ELY20_13515</name>
</gene>
<accession>A0A317TWS2</accession>
<evidence type="ECO:0000313" key="3">
    <source>
        <dbReference type="Proteomes" id="UP000247152"/>
    </source>
</evidence>
<evidence type="ECO:0000313" key="4">
    <source>
        <dbReference type="Proteomes" id="UP000287374"/>
    </source>
</evidence>
<proteinExistence type="predicted"/>
<evidence type="ECO:0000313" key="1">
    <source>
        <dbReference type="EMBL" id="PWY53803.1"/>
    </source>
</evidence>
<evidence type="ECO:0000313" key="2">
    <source>
        <dbReference type="EMBL" id="RUR21126.1"/>
    </source>
</evidence>
<keyword evidence="4" id="KW-1185">Reference proteome</keyword>
<reference evidence="2 4" key="2">
    <citation type="submission" date="2018-12" db="EMBL/GenBank/DDBJ databases">
        <title>Legionella sp,whole genome shotgun sequence.</title>
        <authorList>
            <person name="Wu H."/>
        </authorList>
    </citation>
    <scope>NUCLEOTIDE SEQUENCE [LARGE SCALE GENOMIC DNA]</scope>
    <source>
        <strain evidence="4">km489</strain>
        <strain evidence="2">Km489</strain>
    </source>
</reference>
<organism evidence="1 3">
    <name type="scientific">Legionella qingyii</name>
    <dbReference type="NCBI Taxonomy" id="2184757"/>
    <lineage>
        <taxon>Bacteria</taxon>
        <taxon>Pseudomonadati</taxon>
        <taxon>Pseudomonadota</taxon>
        <taxon>Gammaproteobacteria</taxon>
        <taxon>Legionellales</taxon>
        <taxon>Legionellaceae</taxon>
        <taxon>Legionella</taxon>
    </lineage>
</organism>
<dbReference type="InterPro" id="IPR014115">
    <property type="entry name" value="TrbI_Ftype"/>
</dbReference>
<comment type="caution">
    <text evidence="1">The sequence shown here is derived from an EMBL/GenBank/DDBJ whole genome shotgun (WGS) entry which is preliminary data.</text>
</comment>